<keyword evidence="2" id="KW-0326">Glycosidase</keyword>
<accession>A0ABP7SU27</accession>
<dbReference type="RefSeq" id="WP_344877761.1">
    <property type="nucleotide sequence ID" value="NZ_BAABAL010000017.1"/>
</dbReference>
<reference evidence="5" key="1">
    <citation type="journal article" date="2019" name="Int. J. Syst. Evol. Microbiol.">
        <title>The Global Catalogue of Microorganisms (GCM) 10K type strain sequencing project: providing services to taxonomists for standard genome sequencing and annotation.</title>
        <authorList>
            <consortium name="The Broad Institute Genomics Platform"/>
            <consortium name="The Broad Institute Genome Sequencing Center for Infectious Disease"/>
            <person name="Wu L."/>
            <person name="Ma J."/>
        </authorList>
    </citation>
    <scope>NUCLEOTIDE SEQUENCE [LARGE SCALE GENOMIC DNA]</scope>
    <source>
        <strain evidence="5">JCM 17342</strain>
    </source>
</reference>
<evidence type="ECO:0000313" key="4">
    <source>
        <dbReference type="EMBL" id="GAA4016350.1"/>
    </source>
</evidence>
<dbReference type="EMBL" id="BAABAL010000017">
    <property type="protein sequence ID" value="GAA4016350.1"/>
    <property type="molecule type" value="Genomic_DNA"/>
</dbReference>
<protein>
    <submittedName>
        <fullName evidence="4">Nucleoside hydrolase</fullName>
    </submittedName>
</protein>
<dbReference type="Pfam" id="PF01156">
    <property type="entry name" value="IU_nuc_hydro"/>
    <property type="match status" value="1"/>
</dbReference>
<dbReference type="InterPro" id="IPR036452">
    <property type="entry name" value="Ribo_hydro-like"/>
</dbReference>
<evidence type="ECO:0000256" key="1">
    <source>
        <dbReference type="ARBA" id="ARBA00022801"/>
    </source>
</evidence>
<evidence type="ECO:0000256" key="2">
    <source>
        <dbReference type="ARBA" id="ARBA00023295"/>
    </source>
</evidence>
<feature type="domain" description="Inosine/uridine-preferring nucleoside hydrolase" evidence="3">
    <location>
        <begin position="3"/>
        <end position="301"/>
    </location>
</feature>
<comment type="caution">
    <text evidence="4">The sequence shown here is derived from an EMBL/GenBank/DDBJ whole genome shotgun (WGS) entry which is preliminary data.</text>
</comment>
<gene>
    <name evidence="4" type="ORF">GCM10022247_44270</name>
</gene>
<dbReference type="GO" id="GO:0016787">
    <property type="term" value="F:hydrolase activity"/>
    <property type="evidence" value="ECO:0007669"/>
    <property type="project" value="UniProtKB-KW"/>
</dbReference>
<keyword evidence="1 4" id="KW-0378">Hydrolase</keyword>
<dbReference type="Gene3D" id="3.90.245.10">
    <property type="entry name" value="Ribonucleoside hydrolase-like"/>
    <property type="match status" value="1"/>
</dbReference>
<keyword evidence="5" id="KW-1185">Reference proteome</keyword>
<evidence type="ECO:0000259" key="3">
    <source>
        <dbReference type="Pfam" id="PF01156"/>
    </source>
</evidence>
<dbReference type="SUPFAM" id="SSF53590">
    <property type="entry name" value="Nucleoside hydrolase"/>
    <property type="match status" value="1"/>
</dbReference>
<name>A0ABP7SU27_9PSEU</name>
<dbReference type="PANTHER" id="PTHR12304">
    <property type="entry name" value="INOSINE-URIDINE PREFERRING NUCLEOSIDE HYDROLASE"/>
    <property type="match status" value="1"/>
</dbReference>
<organism evidence="4 5">
    <name type="scientific">Allokutzneria multivorans</name>
    <dbReference type="NCBI Taxonomy" id="1142134"/>
    <lineage>
        <taxon>Bacteria</taxon>
        <taxon>Bacillati</taxon>
        <taxon>Actinomycetota</taxon>
        <taxon>Actinomycetes</taxon>
        <taxon>Pseudonocardiales</taxon>
        <taxon>Pseudonocardiaceae</taxon>
        <taxon>Allokutzneria</taxon>
    </lineage>
</organism>
<dbReference type="CDD" id="cd02650">
    <property type="entry name" value="nuc_hydro_CaPnhB"/>
    <property type="match status" value="1"/>
</dbReference>
<proteinExistence type="predicted"/>
<dbReference type="InterPro" id="IPR023186">
    <property type="entry name" value="IUNH"/>
</dbReference>
<evidence type="ECO:0000313" key="5">
    <source>
        <dbReference type="Proteomes" id="UP001501747"/>
    </source>
</evidence>
<dbReference type="InterPro" id="IPR001910">
    <property type="entry name" value="Inosine/uridine_hydrolase_dom"/>
</dbReference>
<dbReference type="Proteomes" id="UP001501747">
    <property type="component" value="Unassembled WGS sequence"/>
</dbReference>
<dbReference type="PANTHER" id="PTHR12304:SF4">
    <property type="entry name" value="URIDINE NUCLEOSIDASE"/>
    <property type="match status" value="1"/>
</dbReference>
<sequence>MRIVLDTDPGIDDALAILYLAAQPGVELVGVGTVHGNVAADTAAENALRVLELVGWGDVPVAVGARRPMAQPLRTYEHVHGDDGLGNVAGAKPKGTPTEESAVEQLVRLARRYPGELDLLALGPLTNVAVALLVEPELPKLLRKVVVMGGAVWAPGNATAHAEANIHNDPEAADLVLGAGFDLTLVGLEATAHAIANATWLDELAAHDSPRARFASGVLGHYVDFYEPLVGVRQCTLYDPLAAAILLDPELARYRELPVHVELRGTHTRGTTVADLRGYQDTTAERPAVKIAAELEEAEFLDRMLRALQAGTAGAP</sequence>